<keyword evidence="2" id="KW-1185">Reference proteome</keyword>
<organism evidence="1 2">
    <name type="scientific">Ambrosia artemisiifolia</name>
    <name type="common">Common ragweed</name>
    <dbReference type="NCBI Taxonomy" id="4212"/>
    <lineage>
        <taxon>Eukaryota</taxon>
        <taxon>Viridiplantae</taxon>
        <taxon>Streptophyta</taxon>
        <taxon>Embryophyta</taxon>
        <taxon>Tracheophyta</taxon>
        <taxon>Spermatophyta</taxon>
        <taxon>Magnoliopsida</taxon>
        <taxon>eudicotyledons</taxon>
        <taxon>Gunneridae</taxon>
        <taxon>Pentapetalae</taxon>
        <taxon>asterids</taxon>
        <taxon>campanulids</taxon>
        <taxon>Asterales</taxon>
        <taxon>Asteraceae</taxon>
        <taxon>Asteroideae</taxon>
        <taxon>Heliantheae alliance</taxon>
        <taxon>Heliantheae</taxon>
        <taxon>Ambrosia</taxon>
    </lineage>
</organism>
<reference evidence="1" key="1">
    <citation type="submission" date="2022-06" db="EMBL/GenBank/DDBJ databases">
        <title>Uncovering the hologenomic basis of an extraordinary plant invasion.</title>
        <authorList>
            <person name="Bieker V.C."/>
            <person name="Martin M.D."/>
            <person name="Gilbert T."/>
            <person name="Hodgins K."/>
            <person name="Battlay P."/>
            <person name="Petersen B."/>
            <person name="Wilson J."/>
        </authorList>
    </citation>
    <scope>NUCLEOTIDE SEQUENCE</scope>
    <source>
        <strain evidence="1">AA19_3_7</strain>
        <tissue evidence="1">Leaf</tissue>
    </source>
</reference>
<evidence type="ECO:0000313" key="1">
    <source>
        <dbReference type="EMBL" id="KAI7739960.1"/>
    </source>
</evidence>
<gene>
    <name evidence="1" type="ORF">M8C21_004173</name>
</gene>
<comment type="caution">
    <text evidence="1">The sequence shown here is derived from an EMBL/GenBank/DDBJ whole genome shotgun (WGS) entry which is preliminary data.</text>
</comment>
<protein>
    <submittedName>
        <fullName evidence="1">Uncharacterized protein</fullName>
    </submittedName>
</protein>
<name>A0AAD5GF10_AMBAR</name>
<dbReference type="AlphaFoldDB" id="A0AAD5GF10"/>
<accession>A0AAD5GF10</accession>
<proteinExistence type="predicted"/>
<evidence type="ECO:0000313" key="2">
    <source>
        <dbReference type="Proteomes" id="UP001206925"/>
    </source>
</evidence>
<feature type="non-terminal residue" evidence="1">
    <location>
        <position position="125"/>
    </location>
</feature>
<dbReference type="EMBL" id="JAMZMK010008542">
    <property type="protein sequence ID" value="KAI7739960.1"/>
    <property type="molecule type" value="Genomic_DNA"/>
</dbReference>
<sequence>FISFFANTTANSLCSRHGIQLTIFPFLGGGQEHHDIECLIDHLLQFVISLQKSLFIIFPKGLHVQFEEVLANNGASISIVIARTIMVEALIDKGYNGTAAHHANELLQIIILAASEFLRMTSKGL</sequence>
<dbReference type="Proteomes" id="UP001206925">
    <property type="component" value="Unassembled WGS sequence"/>
</dbReference>